<keyword evidence="6" id="KW-0631">Potassium channel</keyword>
<evidence type="ECO:0000256" key="2">
    <source>
        <dbReference type="ARBA" id="ARBA00005766"/>
    </source>
</evidence>
<proteinExistence type="inferred from homology"/>
<reference evidence="13" key="1">
    <citation type="submission" date="2016-11" db="UniProtKB">
        <authorList>
            <consortium name="WormBaseParasite"/>
        </authorList>
    </citation>
    <scope>IDENTIFICATION</scope>
</reference>
<evidence type="ECO:0000256" key="1">
    <source>
        <dbReference type="ARBA" id="ARBA00004127"/>
    </source>
</evidence>
<comment type="similarity">
    <text evidence="2">Belongs to the TMEM38 family.</text>
</comment>
<evidence type="ECO:0000256" key="6">
    <source>
        <dbReference type="ARBA" id="ARBA00022826"/>
    </source>
</evidence>
<keyword evidence="3" id="KW-0813">Transport</keyword>
<evidence type="ECO:0000313" key="13">
    <source>
        <dbReference type="WBParaSite" id="maker-uti_cns_0010877-snap-gene-0.6-mRNA-1"/>
    </source>
</evidence>
<keyword evidence="8" id="KW-1133">Transmembrane helix</keyword>
<evidence type="ECO:0000256" key="7">
    <source>
        <dbReference type="ARBA" id="ARBA00022958"/>
    </source>
</evidence>
<dbReference type="PANTHER" id="PTHR12454:SF11">
    <property type="entry name" value="GH25683P"/>
    <property type="match status" value="1"/>
</dbReference>
<evidence type="ECO:0000256" key="5">
    <source>
        <dbReference type="ARBA" id="ARBA00022692"/>
    </source>
</evidence>
<comment type="subcellular location">
    <subcellularLocation>
        <location evidence="1">Endomembrane system</location>
        <topology evidence="1">Multi-pass membrane protein</topology>
    </subcellularLocation>
</comment>
<accession>A0A1I8I9N8</accession>
<dbReference type="GO" id="GO:0042802">
    <property type="term" value="F:identical protein binding"/>
    <property type="evidence" value="ECO:0007669"/>
    <property type="project" value="InterPro"/>
</dbReference>
<dbReference type="GO" id="GO:0005267">
    <property type="term" value="F:potassium channel activity"/>
    <property type="evidence" value="ECO:0007669"/>
    <property type="project" value="UniProtKB-KW"/>
</dbReference>
<dbReference type="Pfam" id="PF05197">
    <property type="entry name" value="TRIC"/>
    <property type="match status" value="1"/>
</dbReference>
<keyword evidence="11" id="KW-0407">Ion channel</keyword>
<protein>
    <submittedName>
        <fullName evidence="13">Trimeric intracellular cation channel type B</fullName>
    </submittedName>
</protein>
<keyword evidence="12" id="KW-1185">Reference proteome</keyword>
<dbReference type="AlphaFoldDB" id="A0A1I8I9N8"/>
<keyword evidence="5" id="KW-0812">Transmembrane</keyword>
<evidence type="ECO:0000313" key="12">
    <source>
        <dbReference type="Proteomes" id="UP000095280"/>
    </source>
</evidence>
<evidence type="ECO:0000256" key="3">
    <source>
        <dbReference type="ARBA" id="ARBA00022448"/>
    </source>
</evidence>
<dbReference type="GO" id="GO:0016020">
    <property type="term" value="C:membrane"/>
    <property type="evidence" value="ECO:0007669"/>
    <property type="project" value="InterPro"/>
</dbReference>
<evidence type="ECO:0000256" key="8">
    <source>
        <dbReference type="ARBA" id="ARBA00022989"/>
    </source>
</evidence>
<dbReference type="WBParaSite" id="maker-uti_cns_0010877-snap-gene-0.6-mRNA-1">
    <property type="protein sequence ID" value="maker-uti_cns_0010877-snap-gene-0.6-mRNA-1"/>
    <property type="gene ID" value="maker-uti_cns_0010877-snap-gene-0.6"/>
</dbReference>
<dbReference type="GO" id="GO:0012505">
    <property type="term" value="C:endomembrane system"/>
    <property type="evidence" value="ECO:0007669"/>
    <property type="project" value="UniProtKB-SubCell"/>
</dbReference>
<dbReference type="InterPro" id="IPR007866">
    <property type="entry name" value="TRIC_channel"/>
</dbReference>
<evidence type="ECO:0000256" key="11">
    <source>
        <dbReference type="ARBA" id="ARBA00023303"/>
    </source>
</evidence>
<sequence length="328" mass="35221">MDLDLDYYFPFSDVSKTLQRINMYPFFDISHYILMCLLVKEDTPQLGTPTFSRHHSFASWLASMLMCFAGTIIGNGLTGEPLIVPFQNHRDILVATIVWYVLNYAPFDLVYKLAKFAPVHLAVCLLKEIQRTRKVFDGVAAGVRLYPQAYLLNVLIGLVKANGSPVMLLFARLVTGQFRPPIVGAFSVTTKACLVVAIVFLMEHTGHLPAQYHNHVYLGAAAFFVLLRLAVKLLGPVDPFYPFEWLAGALLFGGLADAISGLFRQGGAASRPPSAAPVVAADGSAAAAANGAAQKAATDKKEGVSGTDGGSAVTACGGQLAQADKIID</sequence>
<keyword evidence="10" id="KW-0472">Membrane</keyword>
<dbReference type="PANTHER" id="PTHR12454">
    <property type="entry name" value="TRIMERIC INTRACELLULAR CATION CHANNEL"/>
    <property type="match status" value="1"/>
</dbReference>
<dbReference type="Proteomes" id="UP000095280">
    <property type="component" value="Unplaced"/>
</dbReference>
<keyword evidence="7" id="KW-0630">Potassium</keyword>
<name>A0A1I8I9N8_9PLAT</name>
<organism evidence="12 13">
    <name type="scientific">Macrostomum lignano</name>
    <dbReference type="NCBI Taxonomy" id="282301"/>
    <lineage>
        <taxon>Eukaryota</taxon>
        <taxon>Metazoa</taxon>
        <taxon>Spiralia</taxon>
        <taxon>Lophotrochozoa</taxon>
        <taxon>Platyhelminthes</taxon>
        <taxon>Rhabditophora</taxon>
        <taxon>Macrostomorpha</taxon>
        <taxon>Macrostomida</taxon>
        <taxon>Macrostomidae</taxon>
        <taxon>Macrostomum</taxon>
    </lineage>
</organism>
<evidence type="ECO:0000256" key="9">
    <source>
        <dbReference type="ARBA" id="ARBA00023065"/>
    </source>
</evidence>
<evidence type="ECO:0000256" key="10">
    <source>
        <dbReference type="ARBA" id="ARBA00023136"/>
    </source>
</evidence>
<evidence type="ECO:0000256" key="4">
    <source>
        <dbReference type="ARBA" id="ARBA00022538"/>
    </source>
</evidence>
<keyword evidence="9" id="KW-0406">Ion transport</keyword>
<keyword evidence="4" id="KW-0633">Potassium transport</keyword>